<dbReference type="InterPro" id="IPR036047">
    <property type="entry name" value="F-box-like_dom_sf"/>
</dbReference>
<proteinExistence type="predicted"/>
<dbReference type="SUPFAM" id="SSF50965">
    <property type="entry name" value="Galactose oxidase, central domain"/>
    <property type="match status" value="1"/>
</dbReference>
<reference evidence="2" key="1">
    <citation type="submission" date="2023-07" db="EMBL/GenBank/DDBJ databases">
        <title>A chromosome-level genome assembly of Lolium multiflorum.</title>
        <authorList>
            <person name="Chen Y."/>
            <person name="Copetti D."/>
            <person name="Kolliker R."/>
            <person name="Studer B."/>
        </authorList>
    </citation>
    <scope>NUCLEOTIDE SEQUENCE</scope>
    <source>
        <strain evidence="2">02402/16</strain>
        <tissue evidence="2">Leaf</tissue>
    </source>
</reference>
<dbReference type="Pfam" id="PF00646">
    <property type="entry name" value="F-box"/>
    <property type="match status" value="1"/>
</dbReference>
<organism evidence="2 3">
    <name type="scientific">Lolium multiflorum</name>
    <name type="common">Italian ryegrass</name>
    <name type="synonym">Lolium perenne subsp. multiflorum</name>
    <dbReference type="NCBI Taxonomy" id="4521"/>
    <lineage>
        <taxon>Eukaryota</taxon>
        <taxon>Viridiplantae</taxon>
        <taxon>Streptophyta</taxon>
        <taxon>Embryophyta</taxon>
        <taxon>Tracheophyta</taxon>
        <taxon>Spermatophyta</taxon>
        <taxon>Magnoliopsida</taxon>
        <taxon>Liliopsida</taxon>
        <taxon>Poales</taxon>
        <taxon>Poaceae</taxon>
        <taxon>BOP clade</taxon>
        <taxon>Pooideae</taxon>
        <taxon>Poodae</taxon>
        <taxon>Poeae</taxon>
        <taxon>Poeae Chloroplast Group 2 (Poeae type)</taxon>
        <taxon>Loliodinae</taxon>
        <taxon>Loliinae</taxon>
        <taxon>Lolium</taxon>
    </lineage>
</organism>
<name>A0AAD8X2K7_LOLMU</name>
<dbReference type="AlphaFoldDB" id="A0AAD8X2K7"/>
<dbReference type="PANTHER" id="PTHR31111">
    <property type="entry name" value="BNAA05G37150D PROTEIN-RELATED"/>
    <property type="match status" value="1"/>
</dbReference>
<dbReference type="Proteomes" id="UP001231189">
    <property type="component" value="Unassembled WGS sequence"/>
</dbReference>
<keyword evidence="3" id="KW-1185">Reference proteome</keyword>
<feature type="domain" description="F-box" evidence="1">
    <location>
        <begin position="11"/>
        <end position="51"/>
    </location>
</feature>
<dbReference type="Gene3D" id="1.20.1280.50">
    <property type="match status" value="1"/>
</dbReference>
<protein>
    <recommendedName>
        <fullName evidence="1">F-box domain-containing protein</fullName>
    </recommendedName>
</protein>
<dbReference type="InterPro" id="IPR001810">
    <property type="entry name" value="F-box_dom"/>
</dbReference>
<dbReference type="PANTHER" id="PTHR31111:SF136">
    <property type="entry name" value="F-BOX ASSOCIATED DOMAIN-CONTAINING PROTEIN"/>
    <property type="match status" value="1"/>
</dbReference>
<dbReference type="InterPro" id="IPR017451">
    <property type="entry name" value="F-box-assoc_interact_dom"/>
</dbReference>
<dbReference type="NCBIfam" id="TIGR01640">
    <property type="entry name" value="F_box_assoc_1"/>
    <property type="match status" value="1"/>
</dbReference>
<dbReference type="Pfam" id="PF08268">
    <property type="entry name" value="FBA_3"/>
    <property type="match status" value="1"/>
</dbReference>
<dbReference type="CDD" id="cd22157">
    <property type="entry name" value="F-box_AtFBW1-like"/>
    <property type="match status" value="1"/>
</dbReference>
<gene>
    <name evidence="2" type="ORF">QYE76_009927</name>
</gene>
<dbReference type="SUPFAM" id="SSF81383">
    <property type="entry name" value="F-box domain"/>
    <property type="match status" value="1"/>
</dbReference>
<dbReference type="EMBL" id="JAUUTY010000001">
    <property type="protein sequence ID" value="KAK1693230.1"/>
    <property type="molecule type" value="Genomic_DNA"/>
</dbReference>
<comment type="caution">
    <text evidence="2">The sequence shown here is derived from an EMBL/GenBank/DDBJ whole genome shotgun (WGS) entry which is preliminary data.</text>
</comment>
<evidence type="ECO:0000313" key="2">
    <source>
        <dbReference type="EMBL" id="KAK1693230.1"/>
    </source>
</evidence>
<dbReference type="InterPro" id="IPR011043">
    <property type="entry name" value="Gal_Oxase/kelch_b-propeller"/>
</dbReference>
<evidence type="ECO:0000313" key="3">
    <source>
        <dbReference type="Proteomes" id="UP001231189"/>
    </source>
</evidence>
<dbReference type="SMART" id="SM00256">
    <property type="entry name" value="FBOX"/>
    <property type="match status" value="1"/>
</dbReference>
<sequence>MAIDMGIVVSLPYHAVFDILSRTPVKSVCRFRCVSKGWQHLISSPVFAAAHRSRHGPLLVDGGSFPEEEPDGGRDVRLMDTDGNVVRVLRGVGGYGMICNTSLDDLICVNGVSCGGVNVVDPATGEVLLTCPQVDVVEHDAFPYVAVRYYTVFGFGRAAASGEYKMVRVVHDRTCEILTLGEGGNGWRKTQPLAIYTPCADQGSPVTVNGVMYFLTDCITQDNDTLLCFDLEREQWEPDVLQGPLKFFDMKEWGKILAVRITELNGALCVVQPVCDETRWDKFPEDPFTNIWLLDDSGKSWIKAYRIPMAASASRYTPLRVMPDSGKVLLQCSLDCYVDEDRAVVLRIYDPRTGSCVDVTGAAPDDLAGRIGLCSFGLDHPVSGGKSLLARFLDQASLFFSKKHGQEAMEN</sequence>
<evidence type="ECO:0000259" key="1">
    <source>
        <dbReference type="SMART" id="SM00256"/>
    </source>
</evidence>
<dbReference type="InterPro" id="IPR013187">
    <property type="entry name" value="F-box-assoc_dom_typ3"/>
</dbReference>
<accession>A0AAD8X2K7</accession>